<feature type="domain" description="HTH cro/C1-type" evidence="1">
    <location>
        <begin position="9"/>
        <end position="63"/>
    </location>
</feature>
<proteinExistence type="predicted"/>
<name>A0ABN9ID90_9RALS</name>
<dbReference type="InterPro" id="IPR001387">
    <property type="entry name" value="Cro/C1-type_HTH"/>
</dbReference>
<keyword evidence="3" id="KW-1185">Reference proteome</keyword>
<dbReference type="CDD" id="cd00093">
    <property type="entry name" value="HTH_XRE"/>
    <property type="match status" value="1"/>
</dbReference>
<dbReference type="Gene3D" id="1.10.260.40">
    <property type="entry name" value="lambda repressor-like DNA-binding domains"/>
    <property type="match status" value="1"/>
</dbReference>
<sequence length="68" mass="7801">MAQVFAERLKQAREERGWSLAKLGYAAEMSREQVAHYECGRKEPRLKCLIRLADALDCSLDFLAGRED</sequence>
<evidence type="ECO:0000313" key="3">
    <source>
        <dbReference type="Proteomes" id="UP001189616"/>
    </source>
</evidence>
<organism evidence="2 3">
    <name type="scientific">Ralstonia condita</name>
    <dbReference type="NCBI Taxonomy" id="3058600"/>
    <lineage>
        <taxon>Bacteria</taxon>
        <taxon>Pseudomonadati</taxon>
        <taxon>Pseudomonadota</taxon>
        <taxon>Betaproteobacteria</taxon>
        <taxon>Burkholderiales</taxon>
        <taxon>Burkholderiaceae</taxon>
        <taxon>Ralstonia</taxon>
    </lineage>
</organism>
<evidence type="ECO:0000259" key="1">
    <source>
        <dbReference type="PROSITE" id="PS50943"/>
    </source>
</evidence>
<dbReference type="SUPFAM" id="SSF47413">
    <property type="entry name" value="lambda repressor-like DNA-binding domains"/>
    <property type="match status" value="1"/>
</dbReference>
<dbReference type="InterPro" id="IPR052345">
    <property type="entry name" value="Rad_response_metalloprotease"/>
</dbReference>
<protein>
    <recommendedName>
        <fullName evidence="1">HTH cro/C1-type domain-containing protein</fullName>
    </recommendedName>
</protein>
<comment type="caution">
    <text evidence="2">The sequence shown here is derived from an EMBL/GenBank/DDBJ whole genome shotgun (WGS) entry which is preliminary data.</text>
</comment>
<dbReference type="RefSeq" id="WP_182593970.1">
    <property type="nucleotide sequence ID" value="NZ_CATYWO010000001.1"/>
</dbReference>
<dbReference type="InterPro" id="IPR010982">
    <property type="entry name" value="Lambda_DNA-bd_dom_sf"/>
</dbReference>
<dbReference type="Proteomes" id="UP001189616">
    <property type="component" value="Unassembled WGS sequence"/>
</dbReference>
<dbReference type="EMBL" id="CATYWO010000001">
    <property type="protein sequence ID" value="CAJ0778904.1"/>
    <property type="molecule type" value="Genomic_DNA"/>
</dbReference>
<dbReference type="PROSITE" id="PS50943">
    <property type="entry name" value="HTH_CROC1"/>
    <property type="match status" value="1"/>
</dbReference>
<evidence type="ECO:0000313" key="2">
    <source>
        <dbReference type="EMBL" id="CAJ0778904.1"/>
    </source>
</evidence>
<dbReference type="SMART" id="SM00530">
    <property type="entry name" value="HTH_XRE"/>
    <property type="match status" value="1"/>
</dbReference>
<dbReference type="PANTHER" id="PTHR43236">
    <property type="entry name" value="ANTITOXIN HIGA1"/>
    <property type="match status" value="1"/>
</dbReference>
<reference evidence="2 3" key="1">
    <citation type="submission" date="2023-07" db="EMBL/GenBank/DDBJ databases">
        <authorList>
            <person name="Peeters C."/>
        </authorList>
    </citation>
    <scope>NUCLEOTIDE SEQUENCE [LARGE SCALE GENOMIC DNA]</scope>
    <source>
        <strain evidence="2 3">LMG 7141</strain>
    </source>
</reference>
<gene>
    <name evidence="2" type="ORF">LMG7141_00815</name>
</gene>
<dbReference type="Pfam" id="PF13560">
    <property type="entry name" value="HTH_31"/>
    <property type="match status" value="1"/>
</dbReference>
<accession>A0ABN9ID90</accession>
<dbReference type="PANTHER" id="PTHR43236:SF1">
    <property type="entry name" value="BLL7220 PROTEIN"/>
    <property type="match status" value="1"/>
</dbReference>